<dbReference type="KEGG" id="amr:AM1_1030"/>
<dbReference type="EMBL" id="CP000828">
    <property type="protein sequence ID" value="ABW26070.1"/>
    <property type="molecule type" value="Genomic_DNA"/>
</dbReference>
<organism evidence="1 2">
    <name type="scientific">Acaryochloris marina (strain MBIC 11017)</name>
    <dbReference type="NCBI Taxonomy" id="329726"/>
    <lineage>
        <taxon>Bacteria</taxon>
        <taxon>Bacillati</taxon>
        <taxon>Cyanobacteriota</taxon>
        <taxon>Cyanophyceae</taxon>
        <taxon>Acaryochloridales</taxon>
        <taxon>Acaryochloridaceae</taxon>
        <taxon>Acaryochloris</taxon>
    </lineage>
</organism>
<accession>B0C0U6</accession>
<protein>
    <recommendedName>
        <fullName evidence="3">YCII-related domain-containing protein</fullName>
    </recommendedName>
</protein>
<evidence type="ECO:0008006" key="3">
    <source>
        <dbReference type="Google" id="ProtNLM"/>
    </source>
</evidence>
<name>B0C0U6_ACAM1</name>
<keyword evidence="2" id="KW-1185">Reference proteome</keyword>
<evidence type="ECO:0000313" key="2">
    <source>
        <dbReference type="Proteomes" id="UP000000268"/>
    </source>
</evidence>
<proteinExistence type="predicted"/>
<gene>
    <name evidence="1" type="ordered locus">AM1_1030</name>
</gene>
<dbReference type="AlphaFoldDB" id="B0C0U6"/>
<reference evidence="1 2" key="1">
    <citation type="journal article" date="2008" name="Proc. Natl. Acad. Sci. U.S.A.">
        <title>Niche adaptation and genome expansion in the chlorophyll d-producing cyanobacterium Acaryochloris marina.</title>
        <authorList>
            <person name="Swingley W.D."/>
            <person name="Chen M."/>
            <person name="Cheung P.C."/>
            <person name="Conrad A.L."/>
            <person name="Dejesa L.C."/>
            <person name="Hao J."/>
            <person name="Honchak B.M."/>
            <person name="Karbach L.E."/>
            <person name="Kurdoglu A."/>
            <person name="Lahiri S."/>
            <person name="Mastrian S.D."/>
            <person name="Miyashita H."/>
            <person name="Page L."/>
            <person name="Ramakrishna P."/>
            <person name="Satoh S."/>
            <person name="Sattley W.M."/>
            <person name="Shimada Y."/>
            <person name="Taylor H.L."/>
            <person name="Tomo T."/>
            <person name="Tsuchiya T."/>
            <person name="Wang Z.T."/>
            <person name="Raymond J."/>
            <person name="Mimuro M."/>
            <person name="Blankenship R.E."/>
            <person name="Touchman J.W."/>
        </authorList>
    </citation>
    <scope>NUCLEOTIDE SEQUENCE [LARGE SCALE GENOMIC DNA]</scope>
    <source>
        <strain evidence="2">MBIC 11017</strain>
    </source>
</reference>
<dbReference type="HOGENOM" id="CLU_2597953_0_0_3"/>
<dbReference type="Proteomes" id="UP000000268">
    <property type="component" value="Chromosome"/>
</dbReference>
<evidence type="ECO:0000313" key="1">
    <source>
        <dbReference type="EMBL" id="ABW26070.1"/>
    </source>
</evidence>
<sequence>MDSWNQFLKNAKESGMFQGGSALGKRHAIGKKQASDSTETIVRFMRFDTDDLTVLKKLLDTHPVILNGGTIELREMPVS</sequence>